<dbReference type="Pfam" id="PF07023">
    <property type="entry name" value="DUF1315"/>
    <property type="match status" value="1"/>
</dbReference>
<evidence type="ECO:0000313" key="2">
    <source>
        <dbReference type="EMBL" id="SES11471.1"/>
    </source>
</evidence>
<evidence type="ECO:0000256" key="1">
    <source>
        <dbReference type="SAM" id="MobiDB-lite"/>
    </source>
</evidence>
<dbReference type="Proteomes" id="UP000305198">
    <property type="component" value="Unassembled WGS sequence"/>
</dbReference>
<dbReference type="Proteomes" id="UP000186599">
    <property type="component" value="Unassembled WGS sequence"/>
</dbReference>
<dbReference type="EMBL" id="FOGN01000004">
    <property type="protein sequence ID" value="SES11471.1"/>
    <property type="molecule type" value="Genomic_DNA"/>
</dbReference>
<dbReference type="EMBL" id="SWAV01000005">
    <property type="protein sequence ID" value="TKA90237.1"/>
    <property type="molecule type" value="Genomic_DNA"/>
</dbReference>
<dbReference type="Proteomes" id="UP000186904">
    <property type="component" value="Unassembled WGS sequence"/>
</dbReference>
<feature type="region of interest" description="Disordered" evidence="1">
    <location>
        <begin position="71"/>
        <end position="90"/>
    </location>
</feature>
<reference evidence="4 7" key="2">
    <citation type="submission" date="2019-04" db="EMBL/GenBank/DDBJ databases">
        <title>Crypto-aerobic microbial life in anoxic (sulfidic) marine sediments.</title>
        <authorList>
            <person name="Bhattacharya S."/>
            <person name="Roy C."/>
            <person name="Mondal N."/>
            <person name="Sarkar J."/>
            <person name="Mandal S."/>
            <person name="Rameez M.J."/>
            <person name="Ghosh W."/>
        </authorList>
    </citation>
    <scope>NUCLEOTIDE SEQUENCE [LARGE SCALE GENOMIC DNA]</scope>
    <source>
        <strain evidence="4 7">SBBB</strain>
    </source>
</reference>
<sequence length="90" mass="10257">MNTFIDMLRNISPEVYESLKQAIELGKWSDGRKLTQEQKELCLQAIIAWEMDNLPEEERTGYIGQTCKNQAKAPSNLDESLFTPAKGTLH</sequence>
<dbReference type="RefSeq" id="WP_036992404.1">
    <property type="nucleotide sequence ID" value="NZ_FOGN01000004.1"/>
</dbReference>
<dbReference type="InterPro" id="IPR009749">
    <property type="entry name" value="DUF1315"/>
</dbReference>
<keyword evidence="5" id="KW-1185">Reference proteome</keyword>
<name>A0A031MB18_9GAMM</name>
<evidence type="ECO:0000313" key="7">
    <source>
        <dbReference type="Proteomes" id="UP000305198"/>
    </source>
</evidence>
<evidence type="ECO:0000313" key="6">
    <source>
        <dbReference type="Proteomes" id="UP000186904"/>
    </source>
</evidence>
<dbReference type="STRING" id="653930.SAMN05216589_2345"/>
<accession>A0A031MB18</accession>
<dbReference type="EMBL" id="FOUA01000004">
    <property type="protein sequence ID" value="SFM10854.1"/>
    <property type="molecule type" value="Genomic_DNA"/>
</dbReference>
<dbReference type="OrthoDB" id="5616307at2"/>
<gene>
    <name evidence="4" type="ORF">FA869_14005</name>
    <name evidence="3" type="ORF">SAMN04487855_2344</name>
    <name evidence="2" type="ORF">SAMN05216589_2345</name>
</gene>
<evidence type="ECO:0000313" key="4">
    <source>
        <dbReference type="EMBL" id="TKA90237.1"/>
    </source>
</evidence>
<proteinExistence type="predicted"/>
<protein>
    <submittedName>
        <fullName evidence="4">DUF1315 family protein</fullName>
    </submittedName>
</protein>
<evidence type="ECO:0000313" key="3">
    <source>
        <dbReference type="EMBL" id="SFM10854.1"/>
    </source>
</evidence>
<dbReference type="AlphaFoldDB" id="A0A031MB18"/>
<evidence type="ECO:0000313" key="5">
    <source>
        <dbReference type="Proteomes" id="UP000186599"/>
    </source>
</evidence>
<organism evidence="4 7">
    <name type="scientific">Halopseudomonas bauzanensis</name>
    <dbReference type="NCBI Taxonomy" id="653930"/>
    <lineage>
        <taxon>Bacteria</taxon>
        <taxon>Pseudomonadati</taxon>
        <taxon>Pseudomonadota</taxon>
        <taxon>Gammaproteobacteria</taxon>
        <taxon>Pseudomonadales</taxon>
        <taxon>Pseudomonadaceae</taxon>
        <taxon>Halopseudomonas</taxon>
    </lineage>
</organism>
<reference evidence="5 6" key="1">
    <citation type="submission" date="2016-10" db="EMBL/GenBank/DDBJ databases">
        <authorList>
            <person name="de Groot N.N."/>
        </authorList>
    </citation>
    <scope>NUCLEOTIDE SEQUENCE [LARGE SCALE GENOMIC DNA]</scope>
    <source>
        <strain evidence="3 5">CGMCC 1.9095</strain>
        <strain evidence="2 6">DSM 22558</strain>
    </source>
</reference>